<dbReference type="AlphaFoldDB" id="A0AA52EE08"/>
<accession>A0AA52EE08</accession>
<evidence type="ECO:0000313" key="2">
    <source>
        <dbReference type="Proteomes" id="UP001268683"/>
    </source>
</evidence>
<gene>
    <name evidence="1" type="ORF">QGN29_05020</name>
</gene>
<proteinExistence type="predicted"/>
<dbReference type="EMBL" id="CP123872">
    <property type="protein sequence ID" value="WND03737.1"/>
    <property type="molecule type" value="Genomic_DNA"/>
</dbReference>
<dbReference type="RefSeq" id="WP_310799591.1">
    <property type="nucleotide sequence ID" value="NZ_CP123872.1"/>
</dbReference>
<dbReference type="Pfam" id="PF07372">
    <property type="entry name" value="DUF1491"/>
    <property type="match status" value="1"/>
</dbReference>
<name>A0AA52EE08_9PROT</name>
<dbReference type="Proteomes" id="UP001268683">
    <property type="component" value="Chromosome"/>
</dbReference>
<protein>
    <submittedName>
        <fullName evidence="1">DUF1491 family protein</fullName>
    </submittedName>
</protein>
<keyword evidence="2" id="KW-1185">Reference proteome</keyword>
<evidence type="ECO:0000313" key="1">
    <source>
        <dbReference type="EMBL" id="WND03737.1"/>
    </source>
</evidence>
<dbReference type="Gene3D" id="3.40.1530.20">
    <property type="entry name" value="Protein of unknown function (DUF1491)"/>
    <property type="match status" value="1"/>
</dbReference>
<sequence>MFSSEGRSRLNSELWVQALIRQCQVAGLMAFQVIRGDRERGTILIKVCLMDGTAYLLQQATDFEGNRVWRRTPSHMQDNPPSDQNLSEKEIDEKISKERRYDPDVWVVEIEDPKNLYHHSEKIDKDL</sequence>
<reference evidence="1" key="1">
    <citation type="submission" date="2023-04" db="EMBL/GenBank/DDBJ databases">
        <title>Complete genome sequence of Temperatibacter marinus.</title>
        <authorList>
            <person name="Rong J.-C."/>
            <person name="Yi M.-L."/>
            <person name="Zhao Q."/>
        </authorList>
    </citation>
    <scope>NUCLEOTIDE SEQUENCE</scope>
    <source>
        <strain evidence="1">NBRC 110045</strain>
    </source>
</reference>
<organism evidence="1 2">
    <name type="scientific">Temperatibacter marinus</name>
    <dbReference type="NCBI Taxonomy" id="1456591"/>
    <lineage>
        <taxon>Bacteria</taxon>
        <taxon>Pseudomonadati</taxon>
        <taxon>Pseudomonadota</taxon>
        <taxon>Alphaproteobacteria</taxon>
        <taxon>Kordiimonadales</taxon>
        <taxon>Temperatibacteraceae</taxon>
        <taxon>Temperatibacter</taxon>
    </lineage>
</organism>
<dbReference type="KEGG" id="tmk:QGN29_05020"/>
<dbReference type="InterPro" id="IPR009964">
    <property type="entry name" value="DUF1491"/>
</dbReference>